<dbReference type="Pfam" id="PF12796">
    <property type="entry name" value="Ank_2"/>
    <property type="match status" value="1"/>
</dbReference>
<dbReference type="Proteomes" id="UP000223968">
    <property type="component" value="Unassembled WGS sequence"/>
</dbReference>
<evidence type="ECO:0000256" key="2">
    <source>
        <dbReference type="SAM" id="MobiDB-lite"/>
    </source>
</evidence>
<dbReference type="STRING" id="1447875.A0A2B7X670"/>
<keyword evidence="1" id="KW-0040">ANK repeat</keyword>
<dbReference type="AlphaFoldDB" id="A0A2B7X670"/>
<dbReference type="InterPro" id="IPR036770">
    <property type="entry name" value="Ankyrin_rpt-contain_sf"/>
</dbReference>
<name>A0A2B7X670_9EURO</name>
<dbReference type="Pfam" id="PF13637">
    <property type="entry name" value="Ank_4"/>
    <property type="match status" value="1"/>
</dbReference>
<keyword evidence="4" id="KW-1185">Reference proteome</keyword>
<reference evidence="3 4" key="1">
    <citation type="submission" date="2017-10" db="EMBL/GenBank/DDBJ databases">
        <title>Comparative genomics in systemic dimorphic fungi from Ajellomycetaceae.</title>
        <authorList>
            <person name="Munoz J.F."/>
            <person name="Mcewen J.G."/>
            <person name="Clay O.K."/>
            <person name="Cuomo C.A."/>
        </authorList>
    </citation>
    <scope>NUCLEOTIDE SEQUENCE [LARGE SCALE GENOMIC DNA]</scope>
    <source>
        <strain evidence="3 4">UAMH5409</strain>
    </source>
</reference>
<proteinExistence type="predicted"/>
<dbReference type="PRINTS" id="PR01415">
    <property type="entry name" value="ANKYRIN"/>
</dbReference>
<dbReference type="PROSITE" id="PS50088">
    <property type="entry name" value="ANK_REPEAT"/>
    <property type="match status" value="2"/>
</dbReference>
<feature type="region of interest" description="Disordered" evidence="2">
    <location>
        <begin position="210"/>
        <end position="231"/>
    </location>
</feature>
<accession>A0A2B7X670</accession>
<dbReference type="InterPro" id="IPR002110">
    <property type="entry name" value="Ankyrin_rpt"/>
</dbReference>
<gene>
    <name evidence="3" type="ORF">AJ79_07102</name>
</gene>
<protein>
    <submittedName>
        <fullName evidence="3">Uncharacterized protein</fullName>
    </submittedName>
</protein>
<dbReference type="SUPFAM" id="SSF48403">
    <property type="entry name" value="Ankyrin repeat"/>
    <property type="match status" value="1"/>
</dbReference>
<feature type="repeat" description="ANK" evidence="1">
    <location>
        <begin position="151"/>
        <end position="183"/>
    </location>
</feature>
<dbReference type="EMBL" id="PDNB01000136">
    <property type="protein sequence ID" value="PGH04445.1"/>
    <property type="molecule type" value="Genomic_DNA"/>
</dbReference>
<evidence type="ECO:0000313" key="4">
    <source>
        <dbReference type="Proteomes" id="UP000223968"/>
    </source>
</evidence>
<dbReference type="SMART" id="SM00248">
    <property type="entry name" value="ANK"/>
    <property type="match status" value="3"/>
</dbReference>
<dbReference type="PANTHER" id="PTHR46224">
    <property type="entry name" value="ANKYRIN REPEAT FAMILY PROTEIN"/>
    <property type="match status" value="1"/>
</dbReference>
<organism evidence="3 4">
    <name type="scientific">Helicocarpus griseus UAMH5409</name>
    <dbReference type="NCBI Taxonomy" id="1447875"/>
    <lineage>
        <taxon>Eukaryota</taxon>
        <taxon>Fungi</taxon>
        <taxon>Dikarya</taxon>
        <taxon>Ascomycota</taxon>
        <taxon>Pezizomycotina</taxon>
        <taxon>Eurotiomycetes</taxon>
        <taxon>Eurotiomycetidae</taxon>
        <taxon>Onygenales</taxon>
        <taxon>Ajellomycetaceae</taxon>
        <taxon>Helicocarpus</taxon>
    </lineage>
</organism>
<sequence>MESDNDPNWSDHEKDADMEPSNEADAEDDVLSEFDSESLRLLEVVGEGDEDELRRLLGEGADLGTKNRDGQTALHLAVVKDHESMVQGSIVAAEVGNLLLVKLLPRFSADVESFNEQTGFTAFYQALVNGHPEVAKVLLGHGADIDPTTPDGHTPLSNAVIHGDLDIVEFLLENGANKYIRGDNGQSVEDLAKEGTAMMELLRSDPLLQGPIDRKKKEQTGGSIYSVGPFH</sequence>
<feature type="region of interest" description="Disordered" evidence="2">
    <location>
        <begin position="1"/>
        <end position="30"/>
    </location>
</feature>
<comment type="caution">
    <text evidence="3">The sequence shown here is derived from an EMBL/GenBank/DDBJ whole genome shotgun (WGS) entry which is preliminary data.</text>
</comment>
<dbReference type="PANTHER" id="PTHR46224:SF64">
    <property type="entry name" value="IQ MOTIF AND ANKYRIN REPEAT DOMAIN-CONTAINING PROTEIN 1"/>
    <property type="match status" value="1"/>
</dbReference>
<evidence type="ECO:0000313" key="3">
    <source>
        <dbReference type="EMBL" id="PGH04445.1"/>
    </source>
</evidence>
<feature type="compositionally biased region" description="Acidic residues" evidence="2">
    <location>
        <begin position="18"/>
        <end position="30"/>
    </location>
</feature>
<feature type="repeat" description="ANK" evidence="1">
    <location>
        <begin position="118"/>
        <end position="150"/>
    </location>
</feature>
<dbReference type="Gene3D" id="1.25.40.20">
    <property type="entry name" value="Ankyrin repeat-containing domain"/>
    <property type="match status" value="2"/>
</dbReference>
<dbReference type="InterPro" id="IPR051616">
    <property type="entry name" value="Cul2-RING_E3_ligase_SR"/>
</dbReference>
<evidence type="ECO:0000256" key="1">
    <source>
        <dbReference type="PROSITE-ProRule" id="PRU00023"/>
    </source>
</evidence>
<dbReference type="PROSITE" id="PS50297">
    <property type="entry name" value="ANK_REP_REGION"/>
    <property type="match status" value="2"/>
</dbReference>
<dbReference type="OrthoDB" id="341259at2759"/>